<comment type="caution">
    <text evidence="1">The sequence shown here is derived from an EMBL/GenBank/DDBJ whole genome shotgun (WGS) entry which is preliminary data.</text>
</comment>
<dbReference type="AlphaFoldDB" id="A0A835QQN0"/>
<evidence type="ECO:0000313" key="2">
    <source>
        <dbReference type="Proteomes" id="UP000639772"/>
    </source>
</evidence>
<name>A0A835QQN0_VANPL</name>
<proteinExistence type="predicted"/>
<accession>A0A835QQN0</accession>
<dbReference type="EMBL" id="JADCNM010000007">
    <property type="protein sequence ID" value="KAG0474600.1"/>
    <property type="molecule type" value="Genomic_DNA"/>
</dbReference>
<sequence>MGFFSRFSVRSMHRRTRSSAVRFRREQDFYSIPYSSFDSSWDITERPELPGNAIPSSAASASGYEVAVGFKPVEHPIEPLNHDQPVRCPLPEPSILNDGTIWKERMSSGGERARTELPVVKEESQLAFGAVAAKPARFAPRRAILPSISAPEGDIIDLLEEYKASKEQNTESSLEQQ</sequence>
<dbReference type="Proteomes" id="UP000639772">
    <property type="component" value="Chromosome 7"/>
</dbReference>
<gene>
    <name evidence="1" type="ORF">HPP92_014286</name>
</gene>
<protein>
    <submittedName>
        <fullName evidence="1">Uncharacterized protein</fullName>
    </submittedName>
</protein>
<dbReference type="PANTHER" id="PTHR34196:SF2">
    <property type="entry name" value="OS02G0697700 PROTEIN"/>
    <property type="match status" value="1"/>
</dbReference>
<dbReference type="OrthoDB" id="1909326at2759"/>
<organism evidence="1 2">
    <name type="scientific">Vanilla planifolia</name>
    <name type="common">Vanilla</name>
    <dbReference type="NCBI Taxonomy" id="51239"/>
    <lineage>
        <taxon>Eukaryota</taxon>
        <taxon>Viridiplantae</taxon>
        <taxon>Streptophyta</taxon>
        <taxon>Embryophyta</taxon>
        <taxon>Tracheophyta</taxon>
        <taxon>Spermatophyta</taxon>
        <taxon>Magnoliopsida</taxon>
        <taxon>Liliopsida</taxon>
        <taxon>Asparagales</taxon>
        <taxon>Orchidaceae</taxon>
        <taxon>Vanilloideae</taxon>
        <taxon>Vanilleae</taxon>
        <taxon>Vanilla</taxon>
    </lineage>
</organism>
<dbReference type="PANTHER" id="PTHR34196">
    <property type="entry name" value="OS02G0697700 PROTEIN"/>
    <property type="match status" value="1"/>
</dbReference>
<evidence type="ECO:0000313" key="1">
    <source>
        <dbReference type="EMBL" id="KAG0474600.1"/>
    </source>
</evidence>
<reference evidence="1 2" key="1">
    <citation type="journal article" date="2020" name="Nat. Food">
        <title>A phased Vanilla planifolia genome enables genetic improvement of flavour and production.</title>
        <authorList>
            <person name="Hasing T."/>
            <person name="Tang H."/>
            <person name="Brym M."/>
            <person name="Khazi F."/>
            <person name="Huang T."/>
            <person name="Chambers A.H."/>
        </authorList>
    </citation>
    <scope>NUCLEOTIDE SEQUENCE [LARGE SCALE GENOMIC DNA]</scope>
    <source>
        <tissue evidence="1">Leaf</tissue>
    </source>
</reference>